<dbReference type="Proteomes" id="UP000614601">
    <property type="component" value="Unassembled WGS sequence"/>
</dbReference>
<feature type="region of interest" description="Disordered" evidence="1">
    <location>
        <begin position="167"/>
        <end position="188"/>
    </location>
</feature>
<dbReference type="Gene3D" id="1.20.5.170">
    <property type="match status" value="1"/>
</dbReference>
<dbReference type="OrthoDB" id="10039716at2759"/>
<dbReference type="Proteomes" id="UP000783686">
    <property type="component" value="Unassembled WGS sequence"/>
</dbReference>
<dbReference type="Pfam" id="PF07716">
    <property type="entry name" value="bZIP_2"/>
    <property type="match status" value="1"/>
</dbReference>
<comment type="caution">
    <text evidence="3">The sequence shown here is derived from an EMBL/GenBank/DDBJ whole genome shotgun (WGS) entry which is preliminary data.</text>
</comment>
<dbReference type="InterPro" id="IPR004827">
    <property type="entry name" value="bZIP"/>
</dbReference>
<dbReference type="InterPro" id="IPR031106">
    <property type="entry name" value="C/EBP"/>
</dbReference>
<dbReference type="PANTHER" id="PTHR23334:SF43">
    <property type="entry name" value="CCAAT_ENHANCER-BINDING PROTEIN HOMOLOG 1-RELATED"/>
    <property type="match status" value="1"/>
</dbReference>
<dbReference type="GO" id="GO:0006351">
    <property type="term" value="P:DNA-templated transcription"/>
    <property type="evidence" value="ECO:0007669"/>
    <property type="project" value="InterPro"/>
</dbReference>
<name>A0A811LPS1_9BILA</name>
<dbReference type="PANTHER" id="PTHR23334">
    <property type="entry name" value="CCAAT/ENHANCER BINDING PROTEIN"/>
    <property type="match status" value="1"/>
</dbReference>
<keyword evidence="4" id="KW-1185">Reference proteome</keyword>
<proteinExistence type="predicted"/>
<organism evidence="3 4">
    <name type="scientific">Bursaphelenchus okinawaensis</name>
    <dbReference type="NCBI Taxonomy" id="465554"/>
    <lineage>
        <taxon>Eukaryota</taxon>
        <taxon>Metazoa</taxon>
        <taxon>Ecdysozoa</taxon>
        <taxon>Nematoda</taxon>
        <taxon>Chromadorea</taxon>
        <taxon>Rhabditida</taxon>
        <taxon>Tylenchina</taxon>
        <taxon>Tylenchomorpha</taxon>
        <taxon>Aphelenchoidea</taxon>
        <taxon>Aphelenchoididae</taxon>
        <taxon>Bursaphelenchus</taxon>
    </lineage>
</organism>
<accession>A0A811LPS1</accession>
<dbReference type="EMBL" id="CAJFCW020000006">
    <property type="protein sequence ID" value="CAG9127152.1"/>
    <property type="molecule type" value="Genomic_DNA"/>
</dbReference>
<dbReference type="CDD" id="cd14693">
    <property type="entry name" value="bZIP_CEBP"/>
    <property type="match status" value="1"/>
</dbReference>
<dbReference type="SUPFAM" id="SSF57959">
    <property type="entry name" value="Leucine zipper domain"/>
    <property type="match status" value="1"/>
</dbReference>
<gene>
    <name evidence="3" type="ORF">BOKJ2_LOCUS13710</name>
</gene>
<protein>
    <recommendedName>
        <fullName evidence="2">BZIP domain-containing protein</fullName>
    </recommendedName>
</protein>
<dbReference type="GO" id="GO:0000978">
    <property type="term" value="F:RNA polymerase II cis-regulatory region sequence-specific DNA binding"/>
    <property type="evidence" value="ECO:0007669"/>
    <property type="project" value="TreeGrafter"/>
</dbReference>
<evidence type="ECO:0000313" key="4">
    <source>
        <dbReference type="Proteomes" id="UP000614601"/>
    </source>
</evidence>
<dbReference type="EMBL" id="CAJFDH010000006">
    <property type="protein sequence ID" value="CAD5229651.1"/>
    <property type="molecule type" value="Genomic_DNA"/>
</dbReference>
<dbReference type="InterPro" id="IPR046347">
    <property type="entry name" value="bZIP_sf"/>
</dbReference>
<feature type="region of interest" description="Disordered" evidence="1">
    <location>
        <begin position="125"/>
        <end position="144"/>
    </location>
</feature>
<evidence type="ECO:0000313" key="3">
    <source>
        <dbReference type="EMBL" id="CAD5229651.1"/>
    </source>
</evidence>
<evidence type="ECO:0000259" key="2">
    <source>
        <dbReference type="SMART" id="SM00338"/>
    </source>
</evidence>
<evidence type="ECO:0000256" key="1">
    <source>
        <dbReference type="SAM" id="MobiDB-lite"/>
    </source>
</evidence>
<sequence length="237" mass="26646">MLAQETMAPLFLSQPSQHNFYAPFMNQFDERFTSSAASTSNSCLNGVTVPQNQPSTSRMSAQIPQAQPQPAYGASLRQPAMPSGTASLIASASPSPQQLNNTAGMYNMPIKQEPGFENMYDASDNESHYSSGTNPGSGLGMNKPRKYRIKPECERVKPEYKIKRAKNNDAVRRSRDKAKRMQQEKESRLDFLERQHTDSTKLVAALQKRVNELERELLRVCNQCSCVSSMNSQFRRR</sequence>
<dbReference type="GO" id="GO:0000981">
    <property type="term" value="F:DNA-binding transcription factor activity, RNA polymerase II-specific"/>
    <property type="evidence" value="ECO:0007669"/>
    <property type="project" value="TreeGrafter"/>
</dbReference>
<reference evidence="3" key="1">
    <citation type="submission" date="2020-09" db="EMBL/GenBank/DDBJ databases">
        <authorList>
            <person name="Kikuchi T."/>
        </authorList>
    </citation>
    <scope>NUCLEOTIDE SEQUENCE</scope>
    <source>
        <strain evidence="3">SH1</strain>
    </source>
</reference>
<dbReference type="AlphaFoldDB" id="A0A811LPS1"/>
<feature type="domain" description="BZIP" evidence="2">
    <location>
        <begin position="154"/>
        <end position="226"/>
    </location>
</feature>
<dbReference type="SMART" id="SM00338">
    <property type="entry name" value="BRLZ"/>
    <property type="match status" value="1"/>
</dbReference>